<dbReference type="AlphaFoldDB" id="A0AAD7XRF6"/>
<dbReference type="GO" id="GO:1990575">
    <property type="term" value="P:mitochondrial L-ornithine transmembrane transport"/>
    <property type="evidence" value="ECO:0007669"/>
    <property type="project" value="TreeGrafter"/>
</dbReference>
<proteinExistence type="inferred from homology"/>
<name>A0AAD7XRF6_9STRA</name>
<evidence type="ECO:0000256" key="7">
    <source>
        <dbReference type="ARBA" id="ARBA00023128"/>
    </source>
</evidence>
<dbReference type="Pfam" id="PF00153">
    <property type="entry name" value="Mito_carr"/>
    <property type="match status" value="1"/>
</dbReference>
<dbReference type="GO" id="GO:0031966">
    <property type="term" value="C:mitochondrial membrane"/>
    <property type="evidence" value="ECO:0007669"/>
    <property type="project" value="UniProtKB-SubCell"/>
</dbReference>
<evidence type="ECO:0000256" key="2">
    <source>
        <dbReference type="ARBA" id="ARBA00006375"/>
    </source>
</evidence>
<evidence type="ECO:0000256" key="9">
    <source>
        <dbReference type="PROSITE-ProRule" id="PRU00282"/>
    </source>
</evidence>
<evidence type="ECO:0000256" key="4">
    <source>
        <dbReference type="ARBA" id="ARBA00022692"/>
    </source>
</evidence>
<protein>
    <recommendedName>
        <fullName evidence="13">Mitochondrial carrier protein</fullName>
    </recommendedName>
</protein>
<gene>
    <name evidence="11" type="ORF">CTAYLR_009902</name>
</gene>
<dbReference type="SUPFAM" id="SSF103506">
    <property type="entry name" value="Mitochondrial carrier"/>
    <property type="match status" value="1"/>
</dbReference>
<evidence type="ECO:0000256" key="8">
    <source>
        <dbReference type="ARBA" id="ARBA00023136"/>
    </source>
</evidence>
<evidence type="ECO:0000256" key="6">
    <source>
        <dbReference type="ARBA" id="ARBA00022989"/>
    </source>
</evidence>
<dbReference type="GO" id="GO:0000064">
    <property type="term" value="F:L-ornithine transmembrane transporter activity"/>
    <property type="evidence" value="ECO:0007669"/>
    <property type="project" value="TreeGrafter"/>
</dbReference>
<keyword evidence="12" id="KW-1185">Reference proteome</keyword>
<evidence type="ECO:0000256" key="10">
    <source>
        <dbReference type="RuleBase" id="RU000488"/>
    </source>
</evidence>
<dbReference type="InterPro" id="IPR023395">
    <property type="entry name" value="MCP_dom_sf"/>
</dbReference>
<dbReference type="Proteomes" id="UP001230188">
    <property type="component" value="Unassembled WGS sequence"/>
</dbReference>
<comment type="subcellular location">
    <subcellularLocation>
        <location evidence="1">Mitochondrion membrane</location>
        <topology evidence="1">Multi-pass membrane protein</topology>
    </subcellularLocation>
</comment>
<keyword evidence="6" id="KW-1133">Transmembrane helix</keyword>
<keyword evidence="4 9" id="KW-0812">Transmembrane</keyword>
<evidence type="ECO:0000256" key="3">
    <source>
        <dbReference type="ARBA" id="ARBA00022448"/>
    </source>
</evidence>
<accession>A0AAD7XRF6</accession>
<dbReference type="EMBL" id="JAQMWT010000236">
    <property type="protein sequence ID" value="KAJ8607075.1"/>
    <property type="molecule type" value="Genomic_DNA"/>
</dbReference>
<keyword evidence="8 9" id="KW-0472">Membrane</keyword>
<comment type="similarity">
    <text evidence="2 10">Belongs to the mitochondrial carrier (TC 2.A.29) family.</text>
</comment>
<evidence type="ECO:0000313" key="12">
    <source>
        <dbReference type="Proteomes" id="UP001230188"/>
    </source>
</evidence>
<evidence type="ECO:0008006" key="13">
    <source>
        <dbReference type="Google" id="ProtNLM"/>
    </source>
</evidence>
<dbReference type="PANTHER" id="PTHR45624">
    <property type="entry name" value="MITOCHONDRIAL BASIC AMINO ACIDS TRANSPORTER-RELATED"/>
    <property type="match status" value="1"/>
</dbReference>
<sequence>MAHTQKRASWIREGQIAVVGGALYGLSHTVSGHPLDNIKAAMQLDARYRGLSTFAVASRMWREAGLGAFARGCIPPLWGSTVYRSAMMSSYEATYTALDAVDPKATTVGRILHAELLGMRPLVVVSSVACSVFRAIFESPIEYAKVMRQTGRPWQWGEIYRGAGTQVARTTAMLTFIFVPYDAIRRHTSWFDTLYGQWIVVTLVCGASYALAWPLETLKNLAQAGRPRAGASVGERLAFLGGVRGLYAGAGPGIVCGGFRNGIAMLTMAKYHALATHWGLRAETK</sequence>
<dbReference type="Gene3D" id="1.50.40.10">
    <property type="entry name" value="Mitochondrial carrier domain"/>
    <property type="match status" value="1"/>
</dbReference>
<organism evidence="11 12">
    <name type="scientific">Chrysophaeum taylorii</name>
    <dbReference type="NCBI Taxonomy" id="2483200"/>
    <lineage>
        <taxon>Eukaryota</taxon>
        <taxon>Sar</taxon>
        <taxon>Stramenopiles</taxon>
        <taxon>Ochrophyta</taxon>
        <taxon>Pelagophyceae</taxon>
        <taxon>Pelagomonadales</taxon>
        <taxon>Pelagomonadaceae</taxon>
        <taxon>Chrysophaeum</taxon>
    </lineage>
</organism>
<keyword evidence="3 10" id="KW-0813">Transport</keyword>
<comment type="caution">
    <text evidence="11">The sequence shown here is derived from an EMBL/GenBank/DDBJ whole genome shotgun (WGS) entry which is preliminary data.</text>
</comment>
<reference evidence="11" key="1">
    <citation type="submission" date="2023-01" db="EMBL/GenBank/DDBJ databases">
        <title>Metagenome sequencing of chrysophaentin producing Chrysophaeum taylorii.</title>
        <authorList>
            <person name="Davison J."/>
            <person name="Bewley C."/>
        </authorList>
    </citation>
    <scope>NUCLEOTIDE SEQUENCE</scope>
    <source>
        <strain evidence="11">NIES-1699</strain>
    </source>
</reference>
<dbReference type="InterPro" id="IPR018108">
    <property type="entry name" value="MCP_transmembrane"/>
</dbReference>
<keyword evidence="7" id="KW-0496">Mitochondrion</keyword>
<evidence type="ECO:0000313" key="11">
    <source>
        <dbReference type="EMBL" id="KAJ8607075.1"/>
    </source>
</evidence>
<feature type="repeat" description="Solcar" evidence="9">
    <location>
        <begin position="12"/>
        <end position="97"/>
    </location>
</feature>
<evidence type="ECO:0000256" key="1">
    <source>
        <dbReference type="ARBA" id="ARBA00004225"/>
    </source>
</evidence>
<dbReference type="InterPro" id="IPR050567">
    <property type="entry name" value="Mitochondrial_Carrier"/>
</dbReference>
<keyword evidence="5" id="KW-0677">Repeat</keyword>
<dbReference type="PROSITE" id="PS50920">
    <property type="entry name" value="SOLCAR"/>
    <property type="match status" value="1"/>
</dbReference>
<evidence type="ECO:0000256" key="5">
    <source>
        <dbReference type="ARBA" id="ARBA00022737"/>
    </source>
</evidence>
<dbReference type="PANTHER" id="PTHR45624:SF58">
    <property type="entry name" value="CARRIER PROTEIN, PUTATIVE-RELATED"/>
    <property type="match status" value="1"/>
</dbReference>